<proteinExistence type="predicted"/>
<dbReference type="InterPro" id="IPR000873">
    <property type="entry name" value="AMP-dep_synth/lig_dom"/>
</dbReference>
<dbReference type="OrthoDB" id="429813at2759"/>
<evidence type="ECO:0000313" key="7">
    <source>
        <dbReference type="Proteomes" id="UP000092154"/>
    </source>
</evidence>
<evidence type="ECO:0000259" key="5">
    <source>
        <dbReference type="Pfam" id="PF07993"/>
    </source>
</evidence>
<feature type="domain" description="Thioester reductase (TE)" evidence="5">
    <location>
        <begin position="738"/>
        <end position="977"/>
    </location>
</feature>
<dbReference type="AlphaFoldDB" id="A0A1B7MHZ3"/>
<dbReference type="InParanoid" id="A0A1B7MHZ3"/>
<gene>
    <name evidence="6" type="ORF">K503DRAFT_870275</name>
</gene>
<evidence type="ECO:0000259" key="4">
    <source>
        <dbReference type="Pfam" id="PF00501"/>
    </source>
</evidence>
<dbReference type="Gene3D" id="3.40.50.12780">
    <property type="entry name" value="N-terminal domain of ligase-like"/>
    <property type="match status" value="1"/>
</dbReference>
<dbReference type="PROSITE" id="PS00455">
    <property type="entry name" value="AMP_BINDING"/>
    <property type="match status" value="1"/>
</dbReference>
<organism evidence="6 7">
    <name type="scientific">Rhizopogon vinicolor AM-OR11-026</name>
    <dbReference type="NCBI Taxonomy" id="1314800"/>
    <lineage>
        <taxon>Eukaryota</taxon>
        <taxon>Fungi</taxon>
        <taxon>Dikarya</taxon>
        <taxon>Basidiomycota</taxon>
        <taxon>Agaricomycotina</taxon>
        <taxon>Agaricomycetes</taxon>
        <taxon>Agaricomycetidae</taxon>
        <taxon>Boletales</taxon>
        <taxon>Suillineae</taxon>
        <taxon>Rhizopogonaceae</taxon>
        <taxon>Rhizopogon</taxon>
    </lineage>
</organism>
<dbReference type="Pfam" id="PF00501">
    <property type="entry name" value="AMP-binding"/>
    <property type="match status" value="1"/>
</dbReference>
<dbReference type="InterPro" id="IPR042099">
    <property type="entry name" value="ANL_N_sf"/>
</dbReference>
<dbReference type="PANTHER" id="PTHR43439">
    <property type="entry name" value="PHENYLACETATE-COENZYME A LIGASE"/>
    <property type="match status" value="1"/>
</dbReference>
<keyword evidence="7" id="KW-1185">Reference proteome</keyword>
<feature type="transmembrane region" description="Helical" evidence="3">
    <location>
        <begin position="77"/>
        <end position="102"/>
    </location>
</feature>
<dbReference type="Proteomes" id="UP000092154">
    <property type="component" value="Unassembled WGS sequence"/>
</dbReference>
<evidence type="ECO:0000313" key="6">
    <source>
        <dbReference type="EMBL" id="OAX32198.1"/>
    </source>
</evidence>
<dbReference type="InterPro" id="IPR020845">
    <property type="entry name" value="AMP-binding_CS"/>
</dbReference>
<evidence type="ECO:0000256" key="1">
    <source>
        <dbReference type="ARBA" id="ARBA00022450"/>
    </source>
</evidence>
<keyword evidence="3" id="KW-0812">Transmembrane</keyword>
<dbReference type="SUPFAM" id="SSF51735">
    <property type="entry name" value="NAD(P)-binding Rossmann-fold domains"/>
    <property type="match status" value="1"/>
</dbReference>
<protein>
    <submittedName>
        <fullName evidence="6">Putative aminoadipate reductase</fullName>
    </submittedName>
</protein>
<keyword evidence="3" id="KW-1133">Transmembrane helix</keyword>
<dbReference type="InterPro" id="IPR013120">
    <property type="entry name" value="FAR_NAD-bd"/>
</dbReference>
<sequence>MVASRPSSVNYPPLDGSLFLPEMLEFNARHNSDVTFFVYDEPDSSDLVSISHLDFYQACHRAAEKIRPGRAGTDKEIIAVLGNFDTLLAHTVFMGIIFAGLVPFPMSPRNSAEAVINMMEKTNCRRIITTHHSLGSLIDGIKTSFVSQGTGMSQLQIDEVPALKDLYLTLVRNSPNEAFVPYPPSTSRSSENDILFYLHSSGSTGFPKPIPMTNLTTSHWCSTPSVLDTINVPTPMRINAASLPSFHTIGVYIQLLTPMASLSSVSIYRPTSLHDPLAAPIIPNTQNILDCILKTKSNGMVVVPFFLEQWAHSSEAIDTLKALEYVVSRNSYHSRQSDKEWLIIVLYVFGGGPLATKVGDTLVDAGVTLASVYGATEIGVITHILRNEIEQKLWDWVRFGQDYNIRWVPQDDGTYECQVLTTPTHQVSVENLPDVKGYATSDVFIEHPTVEGLWKIVGRVDDVLILSSGEKTVPAPMENIIGASRYVNGTVMFGRQRNQVGILIEPRAEYEIDVDDETQLADFRNQVWPEIEEANKEAPAFSRIFKEMILVTSREKSMLRVGKGTVNKKATVKLYEEEINTLYETVESSAAAGIHVPLPSSWTVEDVKSWLMVHAAAANGGKGVDPETDLFAQGFDSLSATFLRNRIIGSLSSSPDRNVQASSSRIDQNIVFSSPSIHQLARSVIDAVMQQNGSGVVDVKTDIENMIEKYSVGFGQSARDASATTVNGRTRSDHVVVLTGSTGGLGSYLLASLLQREDVSVVYAFNRPSRDAAFSIQRRQKSSFEDRGLDATLLQSKKLVYVETDTSHDHLGLDRELYQKICTSVTVIIHNAWRLDFNLALSSFEPHVRGTRNLIDLALSSPHHPKPRFMFTSSVSSAQSWDRAKGPCPEEVQYDAGVAEGLGYGASKYVCERVLVNSKLPASSFRIGQVSGGSPRGAWSTTDWLPIIVKSSVSLGTLPEAQGLVSWIPPHAVSNAILDVAFAEEEPPIAVNLVHPRPIAWKNLMQPIADTMVERKITNSPLPLVPFSEWFGKLESSAKGASEDTMKRIPAIKLLDFMRFITRSDIAIRASGEMSQEAGGFNPFSTVVAQHASPTVKELEPLSSADAEQWVDYWSAVGMFH</sequence>
<accession>A0A1B7MHZ3</accession>
<dbReference type="Gene3D" id="3.40.50.720">
    <property type="entry name" value="NAD(P)-binding Rossmann-like Domain"/>
    <property type="match status" value="1"/>
</dbReference>
<keyword evidence="2" id="KW-0597">Phosphoprotein</keyword>
<dbReference type="PANTHER" id="PTHR43439:SF2">
    <property type="entry name" value="ENZYME, PUTATIVE (JCVI)-RELATED"/>
    <property type="match status" value="1"/>
</dbReference>
<dbReference type="EMBL" id="KV449082">
    <property type="protein sequence ID" value="OAX32198.1"/>
    <property type="molecule type" value="Genomic_DNA"/>
</dbReference>
<dbReference type="InterPro" id="IPR051414">
    <property type="entry name" value="Adenylate-forming_Reductase"/>
</dbReference>
<dbReference type="InterPro" id="IPR036291">
    <property type="entry name" value="NAD(P)-bd_dom_sf"/>
</dbReference>
<dbReference type="STRING" id="1314800.A0A1B7MHZ3"/>
<dbReference type="Pfam" id="PF07993">
    <property type="entry name" value="NAD_binding_4"/>
    <property type="match status" value="1"/>
</dbReference>
<reference evidence="6 7" key="1">
    <citation type="submission" date="2016-06" db="EMBL/GenBank/DDBJ databases">
        <title>Comparative genomics of the ectomycorrhizal sister species Rhizopogon vinicolor and Rhizopogon vesiculosus (Basidiomycota: Boletales) reveals a divergence of the mating type B locus.</title>
        <authorList>
            <consortium name="DOE Joint Genome Institute"/>
            <person name="Mujic A.B."/>
            <person name="Kuo A."/>
            <person name="Tritt A."/>
            <person name="Lipzen A."/>
            <person name="Chen C."/>
            <person name="Johnson J."/>
            <person name="Sharma A."/>
            <person name="Barry K."/>
            <person name="Grigoriev I.V."/>
            <person name="Spatafora J.W."/>
        </authorList>
    </citation>
    <scope>NUCLEOTIDE SEQUENCE [LARGE SCALE GENOMIC DNA]</scope>
    <source>
        <strain evidence="6 7">AM-OR11-026</strain>
    </source>
</reference>
<feature type="domain" description="AMP-dependent synthetase/ligase" evidence="4">
    <location>
        <begin position="26"/>
        <end position="384"/>
    </location>
</feature>
<name>A0A1B7MHZ3_9AGAM</name>
<evidence type="ECO:0000256" key="2">
    <source>
        <dbReference type="ARBA" id="ARBA00022553"/>
    </source>
</evidence>
<keyword evidence="3" id="KW-0472">Membrane</keyword>
<keyword evidence="1" id="KW-0596">Phosphopantetheine</keyword>
<dbReference type="SUPFAM" id="SSF56801">
    <property type="entry name" value="Acetyl-CoA synthetase-like"/>
    <property type="match status" value="1"/>
</dbReference>
<dbReference type="Pfam" id="PF23562">
    <property type="entry name" value="AMP-binding_C_3"/>
    <property type="match status" value="1"/>
</dbReference>
<evidence type="ECO:0000256" key="3">
    <source>
        <dbReference type="SAM" id="Phobius"/>
    </source>
</evidence>